<dbReference type="Gene3D" id="3.90.1720.10">
    <property type="entry name" value="endopeptidase domain like (from Nostoc punctiforme)"/>
    <property type="match status" value="1"/>
</dbReference>
<evidence type="ECO:0000313" key="6">
    <source>
        <dbReference type="EMBL" id="WNK25591.1"/>
    </source>
</evidence>
<dbReference type="EMBL" id="CP135052">
    <property type="protein sequence ID" value="WNK25591.1"/>
    <property type="molecule type" value="Genomic_DNA"/>
</dbReference>
<feature type="transmembrane region" description="Helical" evidence="4">
    <location>
        <begin position="227"/>
        <end position="249"/>
    </location>
</feature>
<gene>
    <name evidence="6" type="ORF">PZ638_06855</name>
</gene>
<dbReference type="GO" id="GO:0016746">
    <property type="term" value="F:acyltransferase activity"/>
    <property type="evidence" value="ECO:0007669"/>
    <property type="project" value="UniProtKB-KW"/>
</dbReference>
<dbReference type="RefSeq" id="WP_180312540.1">
    <property type="nucleotide sequence ID" value="NZ_CP135052.1"/>
</dbReference>
<evidence type="ECO:0000256" key="4">
    <source>
        <dbReference type="SAM" id="Phobius"/>
    </source>
</evidence>
<dbReference type="PANTHER" id="PTHR13943:SF77">
    <property type="entry name" value="LRAT DOMAIN-CONTAINING PROTEIN"/>
    <property type="match status" value="1"/>
</dbReference>
<dbReference type="Pfam" id="PF04970">
    <property type="entry name" value="LRAT"/>
    <property type="match status" value="1"/>
</dbReference>
<dbReference type="PROSITE" id="PS51934">
    <property type="entry name" value="LRAT"/>
    <property type="match status" value="1"/>
</dbReference>
<dbReference type="InterPro" id="IPR007053">
    <property type="entry name" value="LRAT_dom"/>
</dbReference>
<keyword evidence="3" id="KW-0443">Lipid metabolism</keyword>
<dbReference type="PANTHER" id="PTHR13943">
    <property type="entry name" value="HRAS-LIKE SUPPRESSOR - RELATED"/>
    <property type="match status" value="1"/>
</dbReference>
<keyword evidence="4" id="KW-0472">Membrane</keyword>
<evidence type="ECO:0000256" key="1">
    <source>
        <dbReference type="ARBA" id="ARBA00022679"/>
    </source>
</evidence>
<organism evidence="6 7">
    <name type="scientific">Providencia hangzhouensis</name>
    <dbReference type="NCBI Taxonomy" id="3031799"/>
    <lineage>
        <taxon>Bacteria</taxon>
        <taxon>Pseudomonadati</taxon>
        <taxon>Pseudomonadota</taxon>
        <taxon>Gammaproteobacteria</taxon>
        <taxon>Enterobacterales</taxon>
        <taxon>Morganellaceae</taxon>
        <taxon>Providencia</taxon>
    </lineage>
</organism>
<keyword evidence="4" id="KW-0812">Transmembrane</keyword>
<sequence length="254" mass="26088">MGTLNLKVGDHIYSPRTGYTHHGIYIGGDKVVHYAGLSHGLSKDGIQETTLIEFSGEKQLIGVVQHEYSIYTPEEIVNRARKKIGEDDYNVATNNCEHFANWCVTGTKESKQVQSVVKATVNVVNVSYNGYTIYKYLNGAQAGAGLLKTVVNAASTSALRTTAPTIINSTVASTTTSSAINSFVATSTASNLAGVVGGSAAGISSGVAASGGTTIALSALTGVSAVGAAPVIVGVAVAAGVGLGVKYLWGKIFD</sequence>
<keyword evidence="1" id="KW-0808">Transferase</keyword>
<reference evidence="6" key="1">
    <citation type="journal article" date="2023" name="Microbiol. Spectr.">
        <title>Whole-genome sequencing provides insights into a novel species: Providencia hangzhouensis associated with urinary tract infections.</title>
        <authorList>
            <person name="Dong X."/>
            <person name="Yu Y."/>
            <person name="Liu J."/>
            <person name="Cao D."/>
            <person name="Xiang Y."/>
            <person name="Bi K."/>
            <person name="Yuan X."/>
            <person name="Li S."/>
            <person name="Wu T."/>
            <person name="Zhang Y."/>
        </authorList>
    </citation>
    <scope>NUCLEOTIDE SEQUENCE</scope>
    <source>
        <strain evidence="6">PR-310</strain>
    </source>
</reference>
<evidence type="ECO:0000313" key="7">
    <source>
        <dbReference type="Proteomes" id="UP001163184"/>
    </source>
</evidence>
<keyword evidence="4" id="KW-1133">Transmembrane helix</keyword>
<proteinExistence type="predicted"/>
<dbReference type="InterPro" id="IPR051496">
    <property type="entry name" value="H-rev107_PLA/AT"/>
</dbReference>
<accession>A0ABY9ZCX5</accession>
<keyword evidence="2" id="KW-0378">Hydrolase</keyword>
<feature type="domain" description="LRAT" evidence="5">
    <location>
        <begin position="11"/>
        <end position="112"/>
    </location>
</feature>
<evidence type="ECO:0000259" key="5">
    <source>
        <dbReference type="PROSITE" id="PS51934"/>
    </source>
</evidence>
<dbReference type="Proteomes" id="UP001163184">
    <property type="component" value="Chromosome"/>
</dbReference>
<name>A0ABY9ZCX5_9GAMM</name>
<protein>
    <submittedName>
        <fullName evidence="6">Lecithin retinol acyltransferase family protein</fullName>
    </submittedName>
</protein>
<evidence type="ECO:0000256" key="3">
    <source>
        <dbReference type="ARBA" id="ARBA00023098"/>
    </source>
</evidence>
<keyword evidence="6" id="KW-0012">Acyltransferase</keyword>
<keyword evidence="7" id="KW-1185">Reference proteome</keyword>
<evidence type="ECO:0000256" key="2">
    <source>
        <dbReference type="ARBA" id="ARBA00022801"/>
    </source>
</evidence>
<dbReference type="GeneID" id="92274166"/>